<reference evidence="6" key="1">
    <citation type="submission" date="2020-04" db="EMBL/GenBank/DDBJ databases">
        <authorList>
            <person name="Zhang T."/>
        </authorList>
    </citation>
    <scope>NUCLEOTIDE SEQUENCE</scope>
    <source>
        <strain evidence="6">HKST-UBA13</strain>
    </source>
</reference>
<evidence type="ECO:0000256" key="5">
    <source>
        <dbReference type="SAM" id="Phobius"/>
    </source>
</evidence>
<dbReference type="GO" id="GO:0016020">
    <property type="term" value="C:membrane"/>
    <property type="evidence" value="ECO:0007669"/>
    <property type="project" value="UniProtKB-SubCell"/>
</dbReference>
<keyword evidence="2 5" id="KW-0812">Transmembrane</keyword>
<proteinExistence type="predicted"/>
<dbReference type="AlphaFoldDB" id="A0A955I8L9"/>
<organism evidence="6 7">
    <name type="scientific">Candidatus Dojkabacteria bacterium</name>
    <dbReference type="NCBI Taxonomy" id="2099670"/>
    <lineage>
        <taxon>Bacteria</taxon>
        <taxon>Candidatus Dojkabacteria</taxon>
    </lineage>
</organism>
<comment type="caution">
    <text evidence="6">The sequence shown here is derived from an EMBL/GenBank/DDBJ whole genome shotgun (WGS) entry which is preliminary data.</text>
</comment>
<dbReference type="Proteomes" id="UP000775877">
    <property type="component" value="Unassembled WGS sequence"/>
</dbReference>
<feature type="transmembrane region" description="Helical" evidence="5">
    <location>
        <begin position="234"/>
        <end position="256"/>
    </location>
</feature>
<feature type="transmembrane region" description="Helical" evidence="5">
    <location>
        <begin position="111"/>
        <end position="136"/>
    </location>
</feature>
<evidence type="ECO:0000256" key="2">
    <source>
        <dbReference type="ARBA" id="ARBA00022692"/>
    </source>
</evidence>
<evidence type="ECO:0000256" key="4">
    <source>
        <dbReference type="ARBA" id="ARBA00023136"/>
    </source>
</evidence>
<evidence type="ECO:0000313" key="7">
    <source>
        <dbReference type="Proteomes" id="UP000775877"/>
    </source>
</evidence>
<comment type="subcellular location">
    <subcellularLocation>
        <location evidence="1">Membrane</location>
        <topology evidence="1">Multi-pass membrane protein</topology>
    </subcellularLocation>
</comment>
<evidence type="ECO:0000256" key="3">
    <source>
        <dbReference type="ARBA" id="ARBA00022989"/>
    </source>
</evidence>
<keyword evidence="4 5" id="KW-0472">Membrane</keyword>
<feature type="transmembrane region" description="Helical" evidence="5">
    <location>
        <begin position="38"/>
        <end position="58"/>
    </location>
</feature>
<feature type="transmembrane region" description="Helical" evidence="5">
    <location>
        <begin position="185"/>
        <end position="202"/>
    </location>
</feature>
<sequence length="261" mass="29233">MRLFKEYIYPRLILDLITFFVPLMAVGIIAARLNIFSFGVWLGIFANYLMLAFAFIYNDVEDAEDDAKYQFEALGILTHLKMNLGLHEQKPGFRRFQNPFSNGMLTRADGFNLLISIIIISVVISFLVGGFYGFLIALTNLVIGILYSGGVVRFKAYALLDVLSHCYLLAGVQVLYFFTYNEARVDLFSFVLLAGAMLYSVGGDLWNEYRDFDEDKAAGLKNTASYLGKQNTNLASKVLTIGSLLLSATISGYILISPYIF</sequence>
<dbReference type="InterPro" id="IPR044878">
    <property type="entry name" value="UbiA_sf"/>
</dbReference>
<dbReference type="GO" id="GO:0016765">
    <property type="term" value="F:transferase activity, transferring alkyl or aryl (other than methyl) groups"/>
    <property type="evidence" value="ECO:0007669"/>
    <property type="project" value="InterPro"/>
</dbReference>
<feature type="transmembrane region" description="Helical" evidence="5">
    <location>
        <begin position="156"/>
        <end position="178"/>
    </location>
</feature>
<evidence type="ECO:0000313" key="6">
    <source>
        <dbReference type="EMBL" id="MCA9380647.1"/>
    </source>
</evidence>
<keyword evidence="3 5" id="KW-1133">Transmembrane helix</keyword>
<name>A0A955I8L9_9BACT</name>
<gene>
    <name evidence="6" type="ORF">KC678_00080</name>
</gene>
<feature type="transmembrane region" description="Helical" evidence="5">
    <location>
        <begin position="12"/>
        <end position="32"/>
    </location>
</feature>
<dbReference type="Pfam" id="PF01040">
    <property type="entry name" value="UbiA"/>
    <property type="match status" value="1"/>
</dbReference>
<dbReference type="Gene3D" id="1.10.357.140">
    <property type="entry name" value="UbiA prenyltransferase"/>
    <property type="match status" value="1"/>
</dbReference>
<dbReference type="Gene3D" id="1.20.120.1780">
    <property type="entry name" value="UbiA prenyltransferase"/>
    <property type="match status" value="1"/>
</dbReference>
<protein>
    <submittedName>
        <fullName evidence="6">UbiA family prenyltransferase</fullName>
    </submittedName>
</protein>
<reference evidence="6" key="2">
    <citation type="journal article" date="2021" name="Microbiome">
        <title>Successional dynamics and alternative stable states in a saline activated sludge microbial community over 9 years.</title>
        <authorList>
            <person name="Wang Y."/>
            <person name="Ye J."/>
            <person name="Ju F."/>
            <person name="Liu L."/>
            <person name="Boyd J.A."/>
            <person name="Deng Y."/>
            <person name="Parks D.H."/>
            <person name="Jiang X."/>
            <person name="Yin X."/>
            <person name="Woodcroft B.J."/>
            <person name="Tyson G.W."/>
            <person name="Hugenholtz P."/>
            <person name="Polz M.F."/>
            <person name="Zhang T."/>
        </authorList>
    </citation>
    <scope>NUCLEOTIDE SEQUENCE</scope>
    <source>
        <strain evidence="6">HKST-UBA13</strain>
    </source>
</reference>
<dbReference type="EMBL" id="JAGQLJ010000002">
    <property type="protein sequence ID" value="MCA9380647.1"/>
    <property type="molecule type" value="Genomic_DNA"/>
</dbReference>
<accession>A0A955I8L9</accession>
<dbReference type="InterPro" id="IPR000537">
    <property type="entry name" value="UbiA_prenyltransferase"/>
</dbReference>
<evidence type="ECO:0000256" key="1">
    <source>
        <dbReference type="ARBA" id="ARBA00004141"/>
    </source>
</evidence>